<keyword evidence="1" id="KW-0812">Transmembrane</keyword>
<gene>
    <name evidence="2" type="ORF">SNE40_008060</name>
</gene>
<feature type="transmembrane region" description="Helical" evidence="1">
    <location>
        <begin position="7"/>
        <end position="27"/>
    </location>
</feature>
<sequence>MNLVEKMAGVSLNPVILWIWILMLPFLECKICLKNDVIGYREGNLYTCNDPEKQDCCERDKEFTCCVPTTENNVVEQLQLWGSIALMISVMAFVYLYYAKDREIFRRETLQLAVDNFLSKFRFRRKKPKSFTQLEESNDIDIAPIPKT</sequence>
<protein>
    <submittedName>
        <fullName evidence="2">Uncharacterized protein</fullName>
    </submittedName>
</protein>
<dbReference type="EMBL" id="JAZGQO010000006">
    <property type="protein sequence ID" value="KAK6185929.1"/>
    <property type="molecule type" value="Genomic_DNA"/>
</dbReference>
<dbReference type="AlphaFoldDB" id="A0AAN8K7E0"/>
<keyword evidence="3" id="KW-1185">Reference proteome</keyword>
<organism evidence="2 3">
    <name type="scientific">Patella caerulea</name>
    <name type="common">Rayed Mediterranean limpet</name>
    <dbReference type="NCBI Taxonomy" id="87958"/>
    <lineage>
        <taxon>Eukaryota</taxon>
        <taxon>Metazoa</taxon>
        <taxon>Spiralia</taxon>
        <taxon>Lophotrochozoa</taxon>
        <taxon>Mollusca</taxon>
        <taxon>Gastropoda</taxon>
        <taxon>Patellogastropoda</taxon>
        <taxon>Patelloidea</taxon>
        <taxon>Patellidae</taxon>
        <taxon>Patella</taxon>
    </lineage>
</organism>
<evidence type="ECO:0000256" key="1">
    <source>
        <dbReference type="SAM" id="Phobius"/>
    </source>
</evidence>
<accession>A0AAN8K7E0</accession>
<keyword evidence="1" id="KW-1133">Transmembrane helix</keyword>
<evidence type="ECO:0000313" key="3">
    <source>
        <dbReference type="Proteomes" id="UP001347796"/>
    </source>
</evidence>
<evidence type="ECO:0000313" key="2">
    <source>
        <dbReference type="EMBL" id="KAK6185929.1"/>
    </source>
</evidence>
<name>A0AAN8K7E0_PATCE</name>
<comment type="caution">
    <text evidence="2">The sequence shown here is derived from an EMBL/GenBank/DDBJ whole genome shotgun (WGS) entry which is preliminary data.</text>
</comment>
<dbReference type="Proteomes" id="UP001347796">
    <property type="component" value="Unassembled WGS sequence"/>
</dbReference>
<reference evidence="2 3" key="1">
    <citation type="submission" date="2024-01" db="EMBL/GenBank/DDBJ databases">
        <title>The genome of the rayed Mediterranean limpet Patella caerulea (Linnaeus, 1758).</title>
        <authorList>
            <person name="Anh-Thu Weber A."/>
            <person name="Halstead-Nussloch G."/>
        </authorList>
    </citation>
    <scope>NUCLEOTIDE SEQUENCE [LARGE SCALE GENOMIC DNA]</scope>
    <source>
        <strain evidence="2">AATW-2023a</strain>
        <tissue evidence="2">Whole specimen</tissue>
    </source>
</reference>
<keyword evidence="1" id="KW-0472">Membrane</keyword>
<feature type="transmembrane region" description="Helical" evidence="1">
    <location>
        <begin position="78"/>
        <end position="98"/>
    </location>
</feature>
<proteinExistence type="predicted"/>